<dbReference type="HOGENOM" id="CLU_072493_2_0_2"/>
<dbReference type="InterPro" id="IPR036388">
    <property type="entry name" value="WH-like_DNA-bd_sf"/>
</dbReference>
<dbReference type="KEGG" id="mbw:MSBRW_3454"/>
<proteinExistence type="inferred from homology"/>
<evidence type="ECO:0000256" key="1">
    <source>
        <dbReference type="ARBA" id="ARBA00007287"/>
    </source>
</evidence>
<feature type="domain" description="Transcription regulator TrmB C-terminal" evidence="3">
    <location>
        <begin position="114"/>
        <end position="229"/>
    </location>
</feature>
<evidence type="ECO:0000259" key="2">
    <source>
        <dbReference type="Pfam" id="PF01978"/>
    </source>
</evidence>
<feature type="domain" description="Transcription regulator TrmB N-terminal" evidence="2">
    <location>
        <begin position="13"/>
        <end position="80"/>
    </location>
</feature>
<organism evidence="4 5">
    <name type="scientific">Methanosarcina barkeri str. Wiesmoor</name>
    <dbReference type="NCBI Taxonomy" id="1434109"/>
    <lineage>
        <taxon>Archaea</taxon>
        <taxon>Methanobacteriati</taxon>
        <taxon>Methanobacteriota</taxon>
        <taxon>Stenosarchaea group</taxon>
        <taxon>Methanomicrobia</taxon>
        <taxon>Methanosarcinales</taxon>
        <taxon>Methanosarcinaceae</taxon>
        <taxon>Methanosarcina</taxon>
    </lineage>
</organism>
<dbReference type="InterPro" id="IPR051797">
    <property type="entry name" value="TrmB-like"/>
</dbReference>
<dbReference type="Gene3D" id="1.10.10.10">
    <property type="entry name" value="Winged helix-like DNA-binding domain superfamily/Winged helix DNA-binding domain"/>
    <property type="match status" value="1"/>
</dbReference>
<dbReference type="InterPro" id="IPR002831">
    <property type="entry name" value="Tscrpt_reg_TrmB_N"/>
</dbReference>
<dbReference type="InterPro" id="IPR036390">
    <property type="entry name" value="WH_DNA-bd_sf"/>
</dbReference>
<name>A0A0E3QQC4_METBA</name>
<dbReference type="RefSeq" id="WP_011306280.1">
    <property type="nucleotide sequence ID" value="NZ_CP009526.1"/>
</dbReference>
<reference evidence="4 5" key="1">
    <citation type="submission" date="2014-07" db="EMBL/GenBank/DDBJ databases">
        <title>Methanogenic archaea and the global carbon cycle.</title>
        <authorList>
            <person name="Henriksen J.R."/>
            <person name="Luke J."/>
            <person name="Reinhart S."/>
            <person name="Benedict M.N."/>
            <person name="Youngblut N.D."/>
            <person name="Metcalf M.E."/>
            <person name="Whitaker R.J."/>
            <person name="Metcalf W.W."/>
        </authorList>
    </citation>
    <scope>NUCLEOTIDE SEQUENCE [LARGE SCALE GENOMIC DNA]</scope>
    <source>
        <strain evidence="4 5">Wiesmoor</strain>
    </source>
</reference>
<dbReference type="InterPro" id="IPR021586">
    <property type="entry name" value="Tscrpt_reg_TrmB_C"/>
</dbReference>
<dbReference type="CDD" id="cd00090">
    <property type="entry name" value="HTH_ARSR"/>
    <property type="match status" value="1"/>
</dbReference>
<dbReference type="SUPFAM" id="SSF46785">
    <property type="entry name" value="Winged helix' DNA-binding domain"/>
    <property type="match status" value="1"/>
</dbReference>
<dbReference type="Proteomes" id="UP000033038">
    <property type="component" value="Chromosome"/>
</dbReference>
<dbReference type="GeneID" id="24825078"/>
<dbReference type="Pfam" id="PF01978">
    <property type="entry name" value="TrmB"/>
    <property type="match status" value="1"/>
</dbReference>
<accession>A0A0E3QQC4</accession>
<gene>
    <name evidence="4" type="ORF">MSBRW_3454</name>
</gene>
<dbReference type="PANTHER" id="PTHR34293:SF1">
    <property type="entry name" value="HTH-TYPE TRANSCRIPTIONAL REGULATOR TRMBL2"/>
    <property type="match status" value="1"/>
</dbReference>
<evidence type="ECO:0000313" key="5">
    <source>
        <dbReference type="Proteomes" id="UP000033038"/>
    </source>
</evidence>
<dbReference type="CDD" id="cd09124">
    <property type="entry name" value="PLDc_like_TrmB_middle"/>
    <property type="match status" value="1"/>
</dbReference>
<dbReference type="EMBL" id="CP009526">
    <property type="protein sequence ID" value="AKB52707.1"/>
    <property type="molecule type" value="Genomic_DNA"/>
</dbReference>
<dbReference type="PANTHER" id="PTHR34293">
    <property type="entry name" value="HTH-TYPE TRANSCRIPTIONAL REGULATOR TRMBL2"/>
    <property type="match status" value="1"/>
</dbReference>
<protein>
    <submittedName>
        <fullName evidence="4">Transcriptional regulator, TrmB family</fullName>
    </submittedName>
</protein>
<comment type="similarity">
    <text evidence="1">Belongs to the transcriptional regulator TrmB family.</text>
</comment>
<evidence type="ECO:0000313" key="4">
    <source>
        <dbReference type="EMBL" id="AKB52707.1"/>
    </source>
</evidence>
<dbReference type="Pfam" id="PF11495">
    <property type="entry name" value="Regulator_TrmB"/>
    <property type="match status" value="1"/>
</dbReference>
<dbReference type="InterPro" id="IPR011991">
    <property type="entry name" value="ArsR-like_HTH"/>
</dbReference>
<sequence length="260" mass="29760">MVLQTNPQLIHNLEKLGLTENEAKAYIGLVSLREATAREIHELTNVPRAKIYEILKVLAKKGYLEVRQGSPTYFRAVDPKKVIGEIKNEFLNCALETLGQLNELSYELPKTSPIWYIQSDWGIKNRIREIMAGVKDELIIFSSSPELLKEFKQEIKKLEKTCNLILIVDELDSFSSLPFEFKETNQEFTDFMNNIVIDGIQYKEEFFLIADGKESIGVHSAGNKREAVIIKLPIVSYMQKLIYEKCLNQVLSNKAVTSNQ</sequence>
<dbReference type="AlphaFoldDB" id="A0A0E3QQC4"/>
<evidence type="ECO:0000259" key="3">
    <source>
        <dbReference type="Pfam" id="PF11495"/>
    </source>
</evidence>
<dbReference type="PATRIC" id="fig|1434109.4.peg.4478"/>